<evidence type="ECO:0000313" key="1">
    <source>
        <dbReference type="EMBL" id="TCT06443.1"/>
    </source>
</evidence>
<gene>
    <name evidence="1" type="ORF">EDC22_11126</name>
</gene>
<reference evidence="1 2" key="1">
    <citation type="submission" date="2019-03" db="EMBL/GenBank/DDBJ databases">
        <title>Genomic Encyclopedia of Type Strains, Phase IV (KMG-IV): sequencing the most valuable type-strain genomes for metagenomic binning, comparative biology and taxonomic classification.</title>
        <authorList>
            <person name="Goeker M."/>
        </authorList>
    </citation>
    <scope>NUCLEOTIDE SEQUENCE [LARGE SCALE GENOMIC DNA]</scope>
    <source>
        <strain evidence="1 2">DSM 19345</strain>
    </source>
</reference>
<accession>A0A4R3M141</accession>
<name>A0A4R3M141_9HYPH</name>
<keyword evidence="2" id="KW-1185">Reference proteome</keyword>
<proteinExistence type="predicted"/>
<dbReference type="InterPro" id="IPR021270">
    <property type="entry name" value="DUF2849"/>
</dbReference>
<dbReference type="Pfam" id="PF11011">
    <property type="entry name" value="DUF2849"/>
    <property type="match status" value="1"/>
</dbReference>
<evidence type="ECO:0000313" key="2">
    <source>
        <dbReference type="Proteomes" id="UP000295678"/>
    </source>
</evidence>
<organism evidence="1 2">
    <name type="scientific">Tepidamorphus gemmatus</name>
    <dbReference type="NCBI Taxonomy" id="747076"/>
    <lineage>
        <taxon>Bacteria</taxon>
        <taxon>Pseudomonadati</taxon>
        <taxon>Pseudomonadota</taxon>
        <taxon>Alphaproteobacteria</taxon>
        <taxon>Hyphomicrobiales</taxon>
        <taxon>Tepidamorphaceae</taxon>
        <taxon>Tepidamorphus</taxon>
    </lineage>
</organism>
<dbReference type="EMBL" id="SMAK01000011">
    <property type="protein sequence ID" value="TCT06443.1"/>
    <property type="molecule type" value="Genomic_DNA"/>
</dbReference>
<dbReference type="RefSeq" id="WP_132807515.1">
    <property type="nucleotide sequence ID" value="NZ_SMAK01000011.1"/>
</dbReference>
<dbReference type="Proteomes" id="UP000295678">
    <property type="component" value="Unassembled WGS sequence"/>
</dbReference>
<comment type="caution">
    <text evidence="1">The sequence shown here is derived from an EMBL/GenBank/DDBJ whole genome shotgun (WGS) entry which is preliminary data.</text>
</comment>
<dbReference type="OrthoDB" id="9815695at2"/>
<protein>
    <submittedName>
        <fullName evidence="1">Uncharacterized protein DUF2849</fullName>
    </submittedName>
</protein>
<sequence length="99" mass="10386">MASHATLKVLTANRLSDGRVVYLGETGWTVAIEEARLIATPDEASGAEAEGARAVADRMVVEPYLIDVETETGGILPASLRERIRARGPSTGHSRGAAA</sequence>
<dbReference type="AlphaFoldDB" id="A0A4R3M141"/>